<reference evidence="1 2" key="1">
    <citation type="submission" date="2016-03" db="EMBL/GenBank/DDBJ databases">
        <title>Trachymyrmex septentrionalis WGS genome.</title>
        <authorList>
            <person name="Nygaard S."/>
            <person name="Hu H."/>
            <person name="Boomsma J."/>
            <person name="Zhang G."/>
        </authorList>
    </citation>
    <scope>NUCLEOTIDE SEQUENCE [LARGE SCALE GENOMIC DNA]</scope>
    <source>
        <strain evidence="1">Tsep2-gDNA-1</strain>
        <tissue evidence="1">Whole body</tissue>
    </source>
</reference>
<name>A0A195FLR2_9HYME</name>
<keyword evidence="2" id="KW-1185">Reference proteome</keyword>
<accession>A0A195FLR2</accession>
<sequence length="67" mass="7908">MNAKRTQVTPMRCDTFIEAFRRDDLRLVMPIDLIKVLIMKQPSSNIGQWIYVRDSLAKSHSINYREP</sequence>
<dbReference type="EMBL" id="KQ981490">
    <property type="protein sequence ID" value="KYN41358.1"/>
    <property type="molecule type" value="Genomic_DNA"/>
</dbReference>
<dbReference type="AlphaFoldDB" id="A0A195FLR2"/>
<proteinExistence type="predicted"/>
<evidence type="ECO:0000313" key="1">
    <source>
        <dbReference type="EMBL" id="KYN41358.1"/>
    </source>
</evidence>
<gene>
    <name evidence="1" type="ORF">ALC56_04510</name>
</gene>
<evidence type="ECO:0000313" key="2">
    <source>
        <dbReference type="Proteomes" id="UP000078541"/>
    </source>
</evidence>
<dbReference type="Proteomes" id="UP000078541">
    <property type="component" value="Unassembled WGS sequence"/>
</dbReference>
<organism evidence="1 2">
    <name type="scientific">Trachymyrmex septentrionalis</name>
    <dbReference type="NCBI Taxonomy" id="34720"/>
    <lineage>
        <taxon>Eukaryota</taxon>
        <taxon>Metazoa</taxon>
        <taxon>Ecdysozoa</taxon>
        <taxon>Arthropoda</taxon>
        <taxon>Hexapoda</taxon>
        <taxon>Insecta</taxon>
        <taxon>Pterygota</taxon>
        <taxon>Neoptera</taxon>
        <taxon>Endopterygota</taxon>
        <taxon>Hymenoptera</taxon>
        <taxon>Apocrita</taxon>
        <taxon>Aculeata</taxon>
        <taxon>Formicoidea</taxon>
        <taxon>Formicidae</taxon>
        <taxon>Myrmicinae</taxon>
        <taxon>Trachymyrmex</taxon>
    </lineage>
</organism>
<protein>
    <submittedName>
        <fullName evidence="1">Uncharacterized protein</fullName>
    </submittedName>
</protein>